<feature type="transmembrane region" description="Helical" evidence="12">
    <location>
        <begin position="488"/>
        <end position="513"/>
    </location>
</feature>
<evidence type="ECO:0000256" key="2">
    <source>
        <dbReference type="ARBA" id="ARBA00006459"/>
    </source>
</evidence>
<organism evidence="13 14">
    <name type="scientific">Glossina austeni</name>
    <name type="common">Savannah tsetse fly</name>
    <dbReference type="NCBI Taxonomy" id="7395"/>
    <lineage>
        <taxon>Eukaryota</taxon>
        <taxon>Metazoa</taxon>
        <taxon>Ecdysozoa</taxon>
        <taxon>Arthropoda</taxon>
        <taxon>Hexapoda</taxon>
        <taxon>Insecta</taxon>
        <taxon>Pterygota</taxon>
        <taxon>Neoptera</taxon>
        <taxon>Endopterygota</taxon>
        <taxon>Diptera</taxon>
        <taxon>Brachycera</taxon>
        <taxon>Muscomorpha</taxon>
        <taxon>Hippoboscoidea</taxon>
        <taxon>Glossinidae</taxon>
        <taxon>Glossina</taxon>
    </lineage>
</organism>
<evidence type="ECO:0000256" key="12">
    <source>
        <dbReference type="SAM" id="Phobius"/>
    </source>
</evidence>
<dbReference type="PANTHER" id="PTHR11616:SF313">
    <property type="entry name" value="TRANSPORTER"/>
    <property type="match status" value="1"/>
</dbReference>
<dbReference type="GO" id="GO:0046872">
    <property type="term" value="F:metal ion binding"/>
    <property type="evidence" value="ECO:0007669"/>
    <property type="project" value="UniProtKB-KW"/>
</dbReference>
<feature type="binding site" evidence="8">
    <location>
        <position position="137"/>
    </location>
    <ligand>
        <name>Na(+)</name>
        <dbReference type="ChEBI" id="CHEBI:29101"/>
        <label>1</label>
    </ligand>
</feature>
<feature type="transmembrane region" description="Helical" evidence="12">
    <location>
        <begin position="597"/>
        <end position="621"/>
    </location>
</feature>
<evidence type="ECO:0000256" key="9">
    <source>
        <dbReference type="PIRSR" id="PIRSR600175-2"/>
    </source>
</evidence>
<dbReference type="Proteomes" id="UP000078200">
    <property type="component" value="Unassembled WGS sequence"/>
</dbReference>
<keyword evidence="3 10" id="KW-0813">Transport</keyword>
<feature type="transmembrane region" description="Helical" evidence="12">
    <location>
        <begin position="351"/>
        <end position="377"/>
    </location>
</feature>
<evidence type="ECO:0000256" key="11">
    <source>
        <dbReference type="SAM" id="MobiDB-lite"/>
    </source>
</evidence>
<feature type="transmembrane region" description="Helical" evidence="12">
    <location>
        <begin position="519"/>
        <end position="541"/>
    </location>
</feature>
<keyword evidence="8" id="KW-0915">Sodium</keyword>
<dbReference type="InterPro" id="IPR000175">
    <property type="entry name" value="Na/ntran_symport"/>
</dbReference>
<evidence type="ECO:0000256" key="5">
    <source>
        <dbReference type="ARBA" id="ARBA00022847"/>
    </source>
</evidence>
<sequence>MDRKLSSSASVKSKTKAKSKKLKSNKESSICLDVDLWEQNEDRFTSITLPSDQQKKPFNSSLTPALQPTKVNKSCMTKETISSTASHIQPVTTLGGVDSHAALIALDTNAQSDAAEPERGNWTGRFDFLLSLLGYSVGLGNVWRFPYLCYNNGGGAFLIPFTIMLIIAGLPLMFMELSFGQYAALGPVAIYRRFCPLFRGLGTGMVIVSAIVMLYYNLIIAWTIFYMFASFRTELPWQNCEPEWSTENCFSYEIADKCEALNGTFYLRVCYNATYAEEHNITEMTVNALKRPPAEEYFNNYVLGLSSGIEETGGIKISLAICLFCAWVIVFLCLCKGVQSSGKVVYFTALFPYVVLVILFVRGVTLPGAATGILFYLTPDWKQLANAQVIAVCNIGTSFFAGLVIFSIIGFLAHELDVEVEKVVDQGAGLAFIVYPEVVTRLPISPVWAVLFFVMLLTLGLDSQFALMETVTTAILDKFPNLRQYKTWVVLFVGVFGYIGGIGFTTRSGMYWLQLMDKYAANWSVLLIAISECVLIAWIYGSQRFLNDIQGMIGKRSRSWNTFWSLMWRFITPATLLFILFFNWVEYKPATYGHYVYPLWADAVGWIVGLLPVFVIFAVAFQQICKAPDSMGLRERIKYLVRPTAEWGPAGRPCINLHAERYESENYDAVANTSILTEGLPTDLSIYEDNLTVIYRNGNGNDGNDEMEDEALQL</sequence>
<dbReference type="GO" id="GO:0005886">
    <property type="term" value="C:plasma membrane"/>
    <property type="evidence" value="ECO:0007669"/>
    <property type="project" value="TreeGrafter"/>
</dbReference>
<dbReference type="PROSITE" id="PS50267">
    <property type="entry name" value="NA_NEUROTRAN_SYMP_3"/>
    <property type="match status" value="1"/>
</dbReference>
<dbReference type="Pfam" id="PF00209">
    <property type="entry name" value="SNF"/>
    <property type="match status" value="1"/>
</dbReference>
<comment type="subcellular location">
    <subcellularLocation>
        <location evidence="1">Membrane</location>
        <topology evidence="1">Multi-pass membrane protein</topology>
    </subcellularLocation>
</comment>
<feature type="compositionally biased region" description="Basic residues" evidence="11">
    <location>
        <begin position="13"/>
        <end position="23"/>
    </location>
</feature>
<dbReference type="PANTHER" id="PTHR11616">
    <property type="entry name" value="SODIUM/CHLORIDE DEPENDENT TRANSPORTER"/>
    <property type="match status" value="1"/>
</dbReference>
<protein>
    <recommendedName>
        <fullName evidence="10">Transporter</fullName>
    </recommendedName>
</protein>
<evidence type="ECO:0000313" key="13">
    <source>
        <dbReference type="EnsemblMetazoa" id="GAUT029098-PA"/>
    </source>
</evidence>
<feature type="transmembrane region" description="Helical" evidence="12">
    <location>
        <begin position="154"/>
        <end position="174"/>
    </location>
</feature>
<feature type="binding site" evidence="8">
    <location>
        <position position="462"/>
    </location>
    <ligand>
        <name>Na(+)</name>
        <dbReference type="ChEBI" id="CHEBI:29101"/>
        <label>1</label>
    </ligand>
</feature>
<feature type="binding site" evidence="8">
    <location>
        <position position="141"/>
    </location>
    <ligand>
        <name>Na(+)</name>
        <dbReference type="ChEBI" id="CHEBI:29101"/>
        <label>1</label>
    </ligand>
</feature>
<name>A0A1A9V8D0_GLOAU</name>
<keyword evidence="5 10" id="KW-0769">Symport</keyword>
<keyword evidence="4 10" id="KW-0812">Transmembrane</keyword>
<feature type="disulfide bond" evidence="9">
    <location>
        <begin position="240"/>
        <end position="249"/>
    </location>
</feature>
<keyword evidence="8" id="KW-0479">Metal-binding</keyword>
<comment type="similarity">
    <text evidence="2 10">Belongs to the sodium:neurotransmitter symporter (SNF) (TC 2.A.22) family.</text>
</comment>
<dbReference type="SUPFAM" id="SSF161070">
    <property type="entry name" value="SNF-like"/>
    <property type="match status" value="1"/>
</dbReference>
<feature type="binding site" evidence="8">
    <location>
        <position position="134"/>
    </location>
    <ligand>
        <name>Na(+)</name>
        <dbReference type="ChEBI" id="CHEBI:29101"/>
        <label>1</label>
    </ligand>
</feature>
<accession>A0A1A9V8D0</accession>
<reference evidence="13" key="1">
    <citation type="submission" date="2020-05" db="UniProtKB">
        <authorList>
            <consortium name="EnsemblMetazoa"/>
        </authorList>
    </citation>
    <scope>IDENTIFICATION</scope>
    <source>
        <strain evidence="13">TTRI</strain>
    </source>
</reference>
<dbReference type="InterPro" id="IPR037272">
    <property type="entry name" value="SNS_sf"/>
</dbReference>
<dbReference type="GO" id="GO:0015375">
    <property type="term" value="F:glycine:sodium symporter activity"/>
    <property type="evidence" value="ECO:0007669"/>
    <property type="project" value="TreeGrafter"/>
</dbReference>
<proteinExistence type="inferred from homology"/>
<evidence type="ECO:0000313" key="14">
    <source>
        <dbReference type="Proteomes" id="UP000078200"/>
    </source>
</evidence>
<evidence type="ECO:0000256" key="8">
    <source>
        <dbReference type="PIRSR" id="PIRSR600175-1"/>
    </source>
</evidence>
<dbReference type="AlphaFoldDB" id="A0A1A9V8D0"/>
<dbReference type="PROSITE" id="PS00610">
    <property type="entry name" value="NA_NEUROTRAN_SYMP_1"/>
    <property type="match status" value="1"/>
</dbReference>
<dbReference type="PRINTS" id="PR00176">
    <property type="entry name" value="NANEUSMPORT"/>
</dbReference>
<dbReference type="VEuPathDB" id="VectorBase:GAUT029098"/>
<feature type="transmembrane region" description="Helical" evidence="12">
    <location>
        <begin position="317"/>
        <end position="339"/>
    </location>
</feature>
<feature type="region of interest" description="Disordered" evidence="11">
    <location>
        <begin position="1"/>
        <end position="27"/>
    </location>
</feature>
<feature type="binding site" evidence="8">
    <location>
        <position position="394"/>
    </location>
    <ligand>
        <name>Na(+)</name>
        <dbReference type="ChEBI" id="CHEBI:29101"/>
        <label>1</label>
    </ligand>
</feature>
<feature type="transmembrane region" description="Helical" evidence="12">
    <location>
        <begin position="562"/>
        <end position="585"/>
    </location>
</feature>
<evidence type="ECO:0000256" key="10">
    <source>
        <dbReference type="RuleBase" id="RU003732"/>
    </source>
</evidence>
<keyword evidence="9" id="KW-1015">Disulfide bond</keyword>
<feature type="binding site" evidence="8">
    <location>
        <position position="463"/>
    </location>
    <ligand>
        <name>Na(+)</name>
        <dbReference type="ChEBI" id="CHEBI:29101"/>
        <label>1</label>
    </ligand>
</feature>
<evidence type="ECO:0000256" key="4">
    <source>
        <dbReference type="ARBA" id="ARBA00022692"/>
    </source>
</evidence>
<feature type="binding site" evidence="8">
    <location>
        <position position="459"/>
    </location>
    <ligand>
        <name>Na(+)</name>
        <dbReference type="ChEBI" id="CHEBI:29101"/>
        <label>1</label>
    </ligand>
</feature>
<dbReference type="STRING" id="7395.A0A1A9V8D0"/>
<keyword evidence="14" id="KW-1185">Reference proteome</keyword>
<feature type="transmembrane region" description="Helical" evidence="12">
    <location>
        <begin position="447"/>
        <end position="467"/>
    </location>
</feature>
<evidence type="ECO:0000256" key="3">
    <source>
        <dbReference type="ARBA" id="ARBA00022448"/>
    </source>
</evidence>
<feature type="transmembrane region" description="Helical" evidence="12">
    <location>
        <begin position="206"/>
        <end position="229"/>
    </location>
</feature>
<keyword evidence="7 12" id="KW-0472">Membrane</keyword>
<dbReference type="EnsemblMetazoa" id="GAUT029098-RA">
    <property type="protein sequence ID" value="GAUT029098-PA"/>
    <property type="gene ID" value="GAUT029098"/>
</dbReference>
<keyword evidence="6 12" id="KW-1133">Transmembrane helix</keyword>
<evidence type="ECO:0000256" key="7">
    <source>
        <dbReference type="ARBA" id="ARBA00023136"/>
    </source>
</evidence>
<feature type="compositionally biased region" description="Low complexity" evidence="11">
    <location>
        <begin position="1"/>
        <end position="12"/>
    </location>
</feature>
<evidence type="ECO:0000256" key="1">
    <source>
        <dbReference type="ARBA" id="ARBA00004141"/>
    </source>
</evidence>
<feature type="transmembrane region" description="Helical" evidence="12">
    <location>
        <begin position="389"/>
        <end position="413"/>
    </location>
</feature>
<evidence type="ECO:0000256" key="6">
    <source>
        <dbReference type="ARBA" id="ARBA00022989"/>
    </source>
</evidence>